<dbReference type="SUPFAM" id="SSF51735">
    <property type="entry name" value="NAD(P)-binding Rossmann-fold domains"/>
    <property type="match status" value="1"/>
</dbReference>
<evidence type="ECO:0000313" key="3">
    <source>
        <dbReference type="EMBL" id="VUZ41555.1"/>
    </source>
</evidence>
<dbReference type="InterPro" id="IPR036291">
    <property type="entry name" value="NAD(P)-bd_dom_sf"/>
</dbReference>
<name>A0A0R3SRA5_HYMDI</name>
<dbReference type="EMBL" id="CABIJS010000066">
    <property type="protein sequence ID" value="VUZ41555.1"/>
    <property type="molecule type" value="Genomic_DNA"/>
</dbReference>
<accession>A0A0R3SRA5</accession>
<evidence type="ECO:0000256" key="1">
    <source>
        <dbReference type="SAM" id="MobiDB-lite"/>
    </source>
</evidence>
<feature type="compositionally biased region" description="Polar residues" evidence="1">
    <location>
        <begin position="244"/>
        <end position="258"/>
    </location>
</feature>
<reference evidence="6" key="1">
    <citation type="submission" date="2017-02" db="UniProtKB">
        <authorList>
            <consortium name="WormBaseParasite"/>
        </authorList>
    </citation>
    <scope>IDENTIFICATION</scope>
</reference>
<dbReference type="WBParaSite" id="HDID_0000768301-mRNA-1">
    <property type="protein sequence ID" value="HDID_0000768301-mRNA-1"/>
    <property type="gene ID" value="HDID_0000768301"/>
</dbReference>
<keyword evidence="5" id="KW-1185">Reference proteome</keyword>
<proteinExistence type="predicted"/>
<sequence>MSSSNHSHHLYLPVHPLILLPDGWLFIPDKNKNQTNAEIIMDLIDNHCFSAALHFAINNPIPPIIGSQYRPRAVSWMNLEINPHLKDDVVAAIFPIVGWKRSEILRLDSNQRNGDDDDPCNIEMHHCMRSWKFQELLNLRVVVALPWPDLIPHHGKWVQKEGEDIYVDLSSFSIKGIRVTVLPNIFEDQTREILITMVIVMLSGFLKEHFEFSANTVNTKNLLSSPKTSLTNIPSKPLRPPRQTWPTSRTLSRQSIASKTVPPSNITFATKHTDHLLPTRVFETQFMTMKPWQEVTVGFLGLLTEAAKKTAKLFKEGFGISVLYHQKHSLPELEEIRFVQELPEFLSSCDVVILMDAYSDRQITLSKTHRARTPLRQKTTKRSRFAIQEDDFRHFKPTALFISTSTVENFSFTALAAALRNQTISGAAFTIPLDGCLSPDELQSFQHLKNVLSIAPPSTPGYTSKNLRRKLAGMVLQSIFEGLELPFFIPKEMEPQKCEESINTKTLTHQKKATTSRRSRGISITARIKEQR</sequence>
<evidence type="ECO:0000313" key="4">
    <source>
        <dbReference type="Proteomes" id="UP000274504"/>
    </source>
</evidence>
<feature type="region of interest" description="Disordered" evidence="1">
    <location>
        <begin position="228"/>
        <end position="258"/>
    </location>
</feature>
<dbReference type="AlphaFoldDB" id="A0A0R3SRA5"/>
<dbReference type="OrthoDB" id="6266767at2759"/>
<organism evidence="6">
    <name type="scientific">Hymenolepis diminuta</name>
    <name type="common">Rat tapeworm</name>
    <dbReference type="NCBI Taxonomy" id="6216"/>
    <lineage>
        <taxon>Eukaryota</taxon>
        <taxon>Metazoa</taxon>
        <taxon>Spiralia</taxon>
        <taxon>Lophotrochozoa</taxon>
        <taxon>Platyhelminthes</taxon>
        <taxon>Cestoda</taxon>
        <taxon>Eucestoda</taxon>
        <taxon>Cyclophyllidea</taxon>
        <taxon>Hymenolepididae</taxon>
        <taxon>Hymenolepis</taxon>
    </lineage>
</organism>
<gene>
    <name evidence="2" type="ORF">HDID_LOCUS7681</name>
    <name evidence="3" type="ORF">WMSIL1_LOCUS2520</name>
</gene>
<reference evidence="3 5" key="3">
    <citation type="submission" date="2019-07" db="EMBL/GenBank/DDBJ databases">
        <authorList>
            <person name="Jastrzebski P J."/>
            <person name="Paukszto L."/>
            <person name="Jastrzebski P J."/>
        </authorList>
    </citation>
    <scope>NUCLEOTIDE SEQUENCE [LARGE SCALE GENOMIC DNA]</scope>
    <source>
        <strain evidence="3 5">WMS-il1</strain>
    </source>
</reference>
<evidence type="ECO:0000313" key="6">
    <source>
        <dbReference type="WBParaSite" id="HDID_0000768301-mRNA-1"/>
    </source>
</evidence>
<dbReference type="Gene3D" id="3.40.50.720">
    <property type="entry name" value="NAD(P)-binding Rossmann-like Domain"/>
    <property type="match status" value="1"/>
</dbReference>
<dbReference type="Proteomes" id="UP000321570">
    <property type="component" value="Unassembled WGS sequence"/>
</dbReference>
<dbReference type="Proteomes" id="UP000274504">
    <property type="component" value="Unassembled WGS sequence"/>
</dbReference>
<protein>
    <submittedName>
        <fullName evidence="6">BK_channel_a domain-containing protein</fullName>
    </submittedName>
</protein>
<evidence type="ECO:0000313" key="2">
    <source>
        <dbReference type="EMBL" id="VDL59999.1"/>
    </source>
</evidence>
<evidence type="ECO:0000313" key="5">
    <source>
        <dbReference type="Proteomes" id="UP000321570"/>
    </source>
</evidence>
<dbReference type="EMBL" id="UYSG01010964">
    <property type="protein sequence ID" value="VDL59999.1"/>
    <property type="molecule type" value="Genomic_DNA"/>
</dbReference>
<reference evidence="2 4" key="2">
    <citation type="submission" date="2018-11" db="EMBL/GenBank/DDBJ databases">
        <authorList>
            <consortium name="Pathogen Informatics"/>
        </authorList>
    </citation>
    <scope>NUCLEOTIDE SEQUENCE [LARGE SCALE GENOMIC DNA]</scope>
</reference>